<organism evidence="1 2">
    <name type="scientific">Cladobotryum mycophilum</name>
    <dbReference type="NCBI Taxonomy" id="491253"/>
    <lineage>
        <taxon>Eukaryota</taxon>
        <taxon>Fungi</taxon>
        <taxon>Dikarya</taxon>
        <taxon>Ascomycota</taxon>
        <taxon>Pezizomycotina</taxon>
        <taxon>Sordariomycetes</taxon>
        <taxon>Hypocreomycetidae</taxon>
        <taxon>Hypocreales</taxon>
        <taxon>Hypocreaceae</taxon>
        <taxon>Cladobotryum</taxon>
    </lineage>
</organism>
<evidence type="ECO:0000313" key="2">
    <source>
        <dbReference type="Proteomes" id="UP001338125"/>
    </source>
</evidence>
<reference evidence="1 2" key="1">
    <citation type="submission" date="2024-01" db="EMBL/GenBank/DDBJ databases">
        <title>Complete genome of Cladobotryum mycophilum ATHUM6906.</title>
        <authorList>
            <person name="Christinaki A.C."/>
            <person name="Myridakis A.I."/>
            <person name="Kouvelis V.N."/>
        </authorList>
    </citation>
    <scope>NUCLEOTIDE SEQUENCE [LARGE SCALE GENOMIC DNA]</scope>
    <source>
        <strain evidence="1 2">ATHUM6906</strain>
    </source>
</reference>
<dbReference type="EMBL" id="JAVFKD010000002">
    <property type="protein sequence ID" value="KAK5997626.1"/>
    <property type="molecule type" value="Genomic_DNA"/>
</dbReference>
<proteinExistence type="predicted"/>
<gene>
    <name evidence="1" type="ORF">PT974_02990</name>
</gene>
<accession>A0ABR0T0U3</accession>
<sequence>MEIPVDLSPSFKDVIVTGIMLVSFNRAPHAHLGIHDGIAWCLRRTDLAASALITGLS</sequence>
<keyword evidence="2" id="KW-1185">Reference proteome</keyword>
<dbReference type="Proteomes" id="UP001338125">
    <property type="component" value="Unassembled WGS sequence"/>
</dbReference>
<name>A0ABR0T0U3_9HYPO</name>
<comment type="caution">
    <text evidence="1">The sequence shown here is derived from an EMBL/GenBank/DDBJ whole genome shotgun (WGS) entry which is preliminary data.</text>
</comment>
<evidence type="ECO:0000313" key="1">
    <source>
        <dbReference type="EMBL" id="KAK5997626.1"/>
    </source>
</evidence>
<protein>
    <submittedName>
        <fullName evidence="1">Uncharacterized protein</fullName>
    </submittedName>
</protein>